<name>D1APG9_SEBTE</name>
<dbReference type="PANTHER" id="PTHR42855">
    <property type="entry name" value="ABC TRANSPORTER ATP-BINDING SUBUNIT"/>
    <property type="match status" value="1"/>
</dbReference>
<dbReference type="SUPFAM" id="SSF52540">
    <property type="entry name" value="P-loop containing nucleoside triphosphate hydrolases"/>
    <property type="match status" value="2"/>
</dbReference>
<reference evidence="5" key="1">
    <citation type="submission" date="2009-09" db="EMBL/GenBank/DDBJ databases">
        <title>The complete chromosome of Sebaldella termitidis ATCC 33386.</title>
        <authorList>
            <consortium name="US DOE Joint Genome Institute (JGI-PGF)"/>
            <person name="Lucas S."/>
            <person name="Copeland A."/>
            <person name="Lapidus A."/>
            <person name="Glavina del Rio T."/>
            <person name="Dalin E."/>
            <person name="Tice H."/>
            <person name="Bruce D."/>
            <person name="Goodwin L."/>
            <person name="Pitluck S."/>
            <person name="Kyrpides N."/>
            <person name="Mavromatis K."/>
            <person name="Ivanova N."/>
            <person name="Mikhailova N."/>
            <person name="Sims D."/>
            <person name="Meincke L."/>
            <person name="Brettin T."/>
            <person name="Detter J.C."/>
            <person name="Han C."/>
            <person name="Larimer F."/>
            <person name="Land M."/>
            <person name="Hauser L."/>
            <person name="Markowitz V."/>
            <person name="Cheng J.F."/>
            <person name="Hugenholtz P."/>
            <person name="Woyke T."/>
            <person name="Wu D."/>
            <person name="Eisen J.A."/>
        </authorList>
    </citation>
    <scope>NUCLEOTIDE SEQUENCE [LARGE SCALE GENOMIC DNA]</scope>
    <source>
        <strain evidence="5">ATCC 33386 / NCTC 11300</strain>
    </source>
</reference>
<dbReference type="InterPro" id="IPR003593">
    <property type="entry name" value="AAA+_ATPase"/>
</dbReference>
<dbReference type="RefSeq" id="WP_012862585.1">
    <property type="nucleotide sequence ID" value="NC_013517.1"/>
</dbReference>
<evidence type="ECO:0000313" key="4">
    <source>
        <dbReference type="EMBL" id="ACZ10003.1"/>
    </source>
</evidence>
<organism evidence="4 5">
    <name type="scientific">Sebaldella termitidis (strain ATCC 33386 / NCTC 11300)</name>
    <dbReference type="NCBI Taxonomy" id="526218"/>
    <lineage>
        <taxon>Bacteria</taxon>
        <taxon>Fusobacteriati</taxon>
        <taxon>Fusobacteriota</taxon>
        <taxon>Fusobacteriia</taxon>
        <taxon>Fusobacteriales</taxon>
        <taxon>Leptotrichiaceae</taxon>
        <taxon>Sebaldella</taxon>
    </lineage>
</organism>
<dbReference type="Gene3D" id="3.40.50.300">
    <property type="entry name" value="P-loop containing nucleotide triphosphate hydrolases"/>
    <property type="match status" value="2"/>
</dbReference>
<keyword evidence="5" id="KW-1185">Reference proteome</keyword>
<dbReference type="NCBIfam" id="NF000355">
    <property type="entry name" value="ribo_prot_ABC_F"/>
    <property type="match status" value="1"/>
</dbReference>
<accession>D1APG9</accession>
<dbReference type="PROSITE" id="PS50893">
    <property type="entry name" value="ABC_TRANSPORTER_2"/>
    <property type="match status" value="2"/>
</dbReference>
<dbReference type="STRING" id="526218.Sterm_3162"/>
<keyword evidence="1" id="KW-0547">Nucleotide-binding</keyword>
<feature type="domain" description="ABC transporter" evidence="3">
    <location>
        <begin position="306"/>
        <end position="488"/>
    </location>
</feature>
<sequence>MSLIDIKNLTFSYETSFENIFEDVSFQIDTDWKLGFIGRNGRGKTTLLNLLLGKYDYRGKISASVTFDYFPFEVEDKSHTTIDIIDSINNSYEVWELNRELSLLDVDQDVLYRPFETLSNGEQTKVLLAALFLKEQNFLLLDEPTNHLDEEGKETIAEYLKKKKGFILVSHDRDFLDKIIDHVLSVNKTNIDIIRGNFSDWNQKKEREDNFETAENEKLKKDINRLKQAAKRTSSWSEKTEESKFGTKGVDRGFLGHKSAKMMKKSKSIEARQNKAIEEKSGLLKNIETAENLKLHPMVYPKGSLVDVSDLSIFYGDKILFEGVDFSVRNGDRAVIKGKNGSGKSSLIKLLAGEEIPHMGFIKTGSGLTISYVPQDASFLSGTLNSFAEDRGINETLFKSILRKLDFDRGQFDKRIDEYSEGQKKKVLLAGSLCESAHLYIWDEPLNFIDVISRIQIEELILNYNPTLIYVEHDSAFNRKIATKIINL</sequence>
<feature type="domain" description="ABC transporter" evidence="3">
    <location>
        <begin position="4"/>
        <end position="213"/>
    </location>
</feature>
<reference evidence="4 5" key="2">
    <citation type="journal article" date="2010" name="Stand. Genomic Sci.">
        <title>Complete genome sequence of Sebaldella termitidis type strain (NCTC 11300).</title>
        <authorList>
            <person name="Harmon-Smith M."/>
            <person name="Celia L."/>
            <person name="Chertkov O."/>
            <person name="Lapidus A."/>
            <person name="Copeland A."/>
            <person name="Glavina Del Rio T."/>
            <person name="Nolan M."/>
            <person name="Lucas S."/>
            <person name="Tice H."/>
            <person name="Cheng J.F."/>
            <person name="Han C."/>
            <person name="Detter J.C."/>
            <person name="Bruce D."/>
            <person name="Goodwin L."/>
            <person name="Pitluck S."/>
            <person name="Pati A."/>
            <person name="Liolios K."/>
            <person name="Ivanova N."/>
            <person name="Mavromatis K."/>
            <person name="Mikhailova N."/>
            <person name="Chen A."/>
            <person name="Palaniappan K."/>
            <person name="Land M."/>
            <person name="Hauser L."/>
            <person name="Chang Y.J."/>
            <person name="Jeffries C.D."/>
            <person name="Brettin T."/>
            <person name="Goker M."/>
            <person name="Beck B."/>
            <person name="Bristow J."/>
            <person name="Eisen J.A."/>
            <person name="Markowitz V."/>
            <person name="Hugenholtz P."/>
            <person name="Kyrpides N.C."/>
            <person name="Klenk H.P."/>
            <person name="Chen F."/>
        </authorList>
    </citation>
    <scope>NUCLEOTIDE SEQUENCE [LARGE SCALE GENOMIC DNA]</scope>
    <source>
        <strain evidence="5">ATCC 33386 / NCTC 11300</strain>
    </source>
</reference>
<dbReference type="AlphaFoldDB" id="D1APG9"/>
<dbReference type="CDD" id="cd03221">
    <property type="entry name" value="ABCF_EF-3"/>
    <property type="match status" value="2"/>
</dbReference>
<evidence type="ECO:0000313" key="5">
    <source>
        <dbReference type="Proteomes" id="UP000000845"/>
    </source>
</evidence>
<dbReference type="Pfam" id="PF00005">
    <property type="entry name" value="ABC_tran"/>
    <property type="match status" value="2"/>
</dbReference>
<evidence type="ECO:0000259" key="3">
    <source>
        <dbReference type="PROSITE" id="PS50893"/>
    </source>
</evidence>
<dbReference type="SMART" id="SM00382">
    <property type="entry name" value="AAA"/>
    <property type="match status" value="2"/>
</dbReference>
<dbReference type="KEGG" id="str:Sterm_3162"/>
<proteinExistence type="predicted"/>
<dbReference type="GO" id="GO:0016887">
    <property type="term" value="F:ATP hydrolysis activity"/>
    <property type="evidence" value="ECO:0007669"/>
    <property type="project" value="InterPro"/>
</dbReference>
<evidence type="ECO:0000256" key="2">
    <source>
        <dbReference type="ARBA" id="ARBA00022840"/>
    </source>
</evidence>
<dbReference type="InterPro" id="IPR027417">
    <property type="entry name" value="P-loop_NTPase"/>
</dbReference>
<dbReference type="eggNOG" id="COG0488">
    <property type="taxonomic scope" value="Bacteria"/>
</dbReference>
<dbReference type="EMBL" id="CP001739">
    <property type="protein sequence ID" value="ACZ10003.1"/>
    <property type="molecule type" value="Genomic_DNA"/>
</dbReference>
<dbReference type="GO" id="GO:0005524">
    <property type="term" value="F:ATP binding"/>
    <property type="evidence" value="ECO:0007669"/>
    <property type="project" value="UniProtKB-KW"/>
</dbReference>
<keyword evidence="2" id="KW-0067">ATP-binding</keyword>
<dbReference type="InterPro" id="IPR003439">
    <property type="entry name" value="ABC_transporter-like_ATP-bd"/>
</dbReference>
<protein>
    <submittedName>
        <fullName evidence="4">ABC transporter related protein</fullName>
    </submittedName>
</protein>
<dbReference type="HOGENOM" id="CLU_000604_36_3_0"/>
<gene>
    <name evidence="4" type="ordered locus">Sterm_3162</name>
</gene>
<dbReference type="Proteomes" id="UP000000845">
    <property type="component" value="Chromosome"/>
</dbReference>
<dbReference type="PANTHER" id="PTHR42855:SF2">
    <property type="entry name" value="DRUG RESISTANCE ABC TRANSPORTER,ATP-BINDING PROTEIN"/>
    <property type="match status" value="1"/>
</dbReference>
<evidence type="ECO:0000256" key="1">
    <source>
        <dbReference type="ARBA" id="ARBA00022741"/>
    </source>
</evidence>
<dbReference type="InterPro" id="IPR051309">
    <property type="entry name" value="ABCF_ATPase"/>
</dbReference>